<comment type="caution">
    <text evidence="2">The sequence shown here is derived from an EMBL/GenBank/DDBJ whole genome shotgun (WGS) entry which is preliminary data.</text>
</comment>
<gene>
    <name evidence="2" type="ORF">J5837_13680</name>
</gene>
<protein>
    <submittedName>
        <fullName evidence="2">Uncharacterized protein</fullName>
    </submittedName>
</protein>
<reference evidence="2" key="1">
    <citation type="journal article" date="2016" name="Int. J. Syst. Evol. Microbiol.">
        <title>Pseudoxanthomonas helianthi sp. nov., isolated from roots of Jerusalem artichoke (Helianthus tuberosus).</title>
        <authorList>
            <person name="Kittiwongwattana C."/>
            <person name="Thawai C."/>
        </authorList>
    </citation>
    <scope>NUCLEOTIDE SEQUENCE</scope>
    <source>
        <strain evidence="2">110414</strain>
    </source>
</reference>
<reference evidence="2" key="2">
    <citation type="submission" date="2021-03" db="EMBL/GenBank/DDBJ databases">
        <authorList>
            <person name="Cao W."/>
        </authorList>
    </citation>
    <scope>NUCLEOTIDE SEQUENCE</scope>
    <source>
        <strain evidence="2">110414</strain>
    </source>
</reference>
<dbReference type="EMBL" id="JAGKTC010000003">
    <property type="protein sequence ID" value="MBP3985458.1"/>
    <property type="molecule type" value="Genomic_DNA"/>
</dbReference>
<evidence type="ECO:0000313" key="3">
    <source>
        <dbReference type="Proteomes" id="UP000673447"/>
    </source>
</evidence>
<evidence type="ECO:0000256" key="1">
    <source>
        <dbReference type="SAM" id="SignalP"/>
    </source>
</evidence>
<feature type="chain" id="PRO_5038085717" evidence="1">
    <location>
        <begin position="23"/>
        <end position="155"/>
    </location>
</feature>
<organism evidence="2 3">
    <name type="scientific">Pseudoxanthomonas helianthi</name>
    <dbReference type="NCBI Taxonomy" id="1453541"/>
    <lineage>
        <taxon>Bacteria</taxon>
        <taxon>Pseudomonadati</taxon>
        <taxon>Pseudomonadota</taxon>
        <taxon>Gammaproteobacteria</taxon>
        <taxon>Lysobacterales</taxon>
        <taxon>Lysobacteraceae</taxon>
        <taxon>Pseudoxanthomonas</taxon>
    </lineage>
</organism>
<accession>A0A941AZG5</accession>
<name>A0A941AZG5_9GAMM</name>
<proteinExistence type="predicted"/>
<keyword evidence="3" id="KW-1185">Reference proteome</keyword>
<feature type="signal peptide" evidence="1">
    <location>
        <begin position="1"/>
        <end position="22"/>
    </location>
</feature>
<dbReference type="AlphaFoldDB" id="A0A941AZG5"/>
<keyword evidence="1" id="KW-0732">Signal</keyword>
<sequence>MKSLIVSLALLPALVAAGSVHAAGNKPPTSRWEARSAGKSSVALVAGPGALQTVSLMCRDGAPVIALVLKPGQPTSQPAQLAINFGVMRVDLPLTRSPDRGNIWYSDLRASPLPKLLASQSGKAAVALNGTPQGDLSLQGSTQASRTALGACYRY</sequence>
<dbReference type="Proteomes" id="UP000673447">
    <property type="component" value="Unassembled WGS sequence"/>
</dbReference>
<dbReference type="RefSeq" id="WP_210537319.1">
    <property type="nucleotide sequence ID" value="NZ_JAGKTC010000003.1"/>
</dbReference>
<evidence type="ECO:0000313" key="2">
    <source>
        <dbReference type="EMBL" id="MBP3985458.1"/>
    </source>
</evidence>